<dbReference type="Proteomes" id="UP001630127">
    <property type="component" value="Unassembled WGS sequence"/>
</dbReference>
<keyword evidence="3" id="KW-1185">Reference proteome</keyword>
<gene>
    <name evidence="2" type="ORF">ACH5RR_018932</name>
</gene>
<reference evidence="2 3" key="1">
    <citation type="submission" date="2024-11" db="EMBL/GenBank/DDBJ databases">
        <title>A near-complete genome assembly of Cinchona calisaya.</title>
        <authorList>
            <person name="Lian D.C."/>
            <person name="Zhao X.W."/>
            <person name="Wei L."/>
        </authorList>
    </citation>
    <scope>NUCLEOTIDE SEQUENCE [LARGE SCALE GENOMIC DNA]</scope>
    <source>
        <tissue evidence="2">Nenye</tissue>
    </source>
</reference>
<organism evidence="2 3">
    <name type="scientific">Cinchona calisaya</name>
    <dbReference type="NCBI Taxonomy" id="153742"/>
    <lineage>
        <taxon>Eukaryota</taxon>
        <taxon>Viridiplantae</taxon>
        <taxon>Streptophyta</taxon>
        <taxon>Embryophyta</taxon>
        <taxon>Tracheophyta</taxon>
        <taxon>Spermatophyta</taxon>
        <taxon>Magnoliopsida</taxon>
        <taxon>eudicotyledons</taxon>
        <taxon>Gunneridae</taxon>
        <taxon>Pentapetalae</taxon>
        <taxon>asterids</taxon>
        <taxon>lamiids</taxon>
        <taxon>Gentianales</taxon>
        <taxon>Rubiaceae</taxon>
        <taxon>Cinchonoideae</taxon>
        <taxon>Cinchoneae</taxon>
        <taxon>Cinchona</taxon>
    </lineage>
</organism>
<evidence type="ECO:0000313" key="3">
    <source>
        <dbReference type="Proteomes" id="UP001630127"/>
    </source>
</evidence>
<comment type="caution">
    <text evidence="2">The sequence shown here is derived from an EMBL/GenBank/DDBJ whole genome shotgun (WGS) entry which is preliminary data.</text>
</comment>
<dbReference type="AlphaFoldDB" id="A0ABD2ZNE3"/>
<proteinExistence type="predicted"/>
<name>A0ABD2ZNE3_9GENT</name>
<feature type="chain" id="PRO_5044744036" evidence="1">
    <location>
        <begin position="17"/>
        <end position="140"/>
    </location>
</feature>
<evidence type="ECO:0000256" key="1">
    <source>
        <dbReference type="SAM" id="SignalP"/>
    </source>
</evidence>
<dbReference type="EMBL" id="JBJUIK010000008">
    <property type="protein sequence ID" value="KAL3520783.1"/>
    <property type="molecule type" value="Genomic_DNA"/>
</dbReference>
<feature type="signal peptide" evidence="1">
    <location>
        <begin position="1"/>
        <end position="16"/>
    </location>
</feature>
<keyword evidence="1" id="KW-0732">Signal</keyword>
<evidence type="ECO:0000313" key="2">
    <source>
        <dbReference type="EMBL" id="KAL3520783.1"/>
    </source>
</evidence>
<sequence length="140" mass="16347">MLTIIHILLSLKKTLAQFPINSQKPLHNLTSKPKIPPKPLTKLPNNFRKVSLADFAKKKLKVLCFKYDEPYTFGHIYKKSHLNFILAEEGEDLMIEEGEKKMRSKRIVKNKEGKLCKYIYNLGRWTEHKTIRIKGAIKGR</sequence>
<protein>
    <submittedName>
        <fullName evidence="2">Uncharacterized protein</fullName>
    </submittedName>
</protein>
<accession>A0ABD2ZNE3</accession>